<organism evidence="7 8">
    <name type="scientific">Ramazzottius varieornatus</name>
    <name type="common">Water bear</name>
    <name type="synonym">Tardigrade</name>
    <dbReference type="NCBI Taxonomy" id="947166"/>
    <lineage>
        <taxon>Eukaryota</taxon>
        <taxon>Metazoa</taxon>
        <taxon>Ecdysozoa</taxon>
        <taxon>Tardigrada</taxon>
        <taxon>Eutardigrada</taxon>
        <taxon>Parachela</taxon>
        <taxon>Hypsibioidea</taxon>
        <taxon>Ramazzottiidae</taxon>
        <taxon>Ramazzottius</taxon>
    </lineage>
</organism>
<dbReference type="InterPro" id="IPR009071">
    <property type="entry name" value="HMG_box_dom"/>
</dbReference>
<feature type="compositionally biased region" description="Low complexity" evidence="5">
    <location>
        <begin position="248"/>
        <end position="262"/>
    </location>
</feature>
<keyword evidence="2 4" id="KW-0238">DNA-binding</keyword>
<evidence type="ECO:0000256" key="2">
    <source>
        <dbReference type="ARBA" id="ARBA00023125"/>
    </source>
</evidence>
<reference evidence="7 8" key="1">
    <citation type="journal article" date="2016" name="Nat. Commun.">
        <title>Extremotolerant tardigrade genome and improved radiotolerance of human cultured cells by tardigrade-unique protein.</title>
        <authorList>
            <person name="Hashimoto T."/>
            <person name="Horikawa D.D."/>
            <person name="Saito Y."/>
            <person name="Kuwahara H."/>
            <person name="Kozuka-Hata H."/>
            <person name="Shin-I T."/>
            <person name="Minakuchi Y."/>
            <person name="Ohishi K."/>
            <person name="Motoyama A."/>
            <person name="Aizu T."/>
            <person name="Enomoto A."/>
            <person name="Kondo K."/>
            <person name="Tanaka S."/>
            <person name="Hara Y."/>
            <person name="Koshikawa S."/>
            <person name="Sagara H."/>
            <person name="Miura T."/>
            <person name="Yokobori S."/>
            <person name="Miyagawa K."/>
            <person name="Suzuki Y."/>
            <person name="Kubo T."/>
            <person name="Oyama M."/>
            <person name="Kohara Y."/>
            <person name="Fujiyama A."/>
            <person name="Arakawa K."/>
            <person name="Katayama T."/>
            <person name="Toyoda A."/>
            <person name="Kunieda T."/>
        </authorList>
    </citation>
    <scope>NUCLEOTIDE SEQUENCE [LARGE SCALE GENOMIC DNA]</scope>
    <source>
        <strain evidence="7 8">YOKOZUNA-1</strain>
    </source>
</reference>
<dbReference type="AlphaFoldDB" id="A0A1D1V515"/>
<evidence type="ECO:0000259" key="6">
    <source>
        <dbReference type="PROSITE" id="PS50118"/>
    </source>
</evidence>
<dbReference type="GO" id="GO:0005634">
    <property type="term" value="C:nucleus"/>
    <property type="evidence" value="ECO:0007669"/>
    <property type="project" value="UniProtKB-SubCell"/>
</dbReference>
<proteinExistence type="predicted"/>
<feature type="DNA-binding region" description="HMG box" evidence="4">
    <location>
        <begin position="307"/>
        <end position="375"/>
    </location>
</feature>
<dbReference type="InterPro" id="IPR036910">
    <property type="entry name" value="HMG_box_dom_sf"/>
</dbReference>
<evidence type="ECO:0000256" key="5">
    <source>
        <dbReference type="SAM" id="MobiDB-lite"/>
    </source>
</evidence>
<name>A0A1D1V515_RAMVA</name>
<accession>A0A1D1V515</accession>
<sequence>MNLDNSSAPLDFHSINPGQMQYSTGMDIPADNEIPSMVAEYLSKDLTLVDDDWAEIMSYMMANDAADQSMASCNMPMTGPMNSGSSGVDIDFGGMFNDHSSSSQASLSHLNHSNQQQPPQQTTPQQTQMPSYDCYPHQQTQQYQSRPLQFMDQYSPIQSQQLAQLPQYSTSLNLPQNSNGMAYYEQCQPQHIQHPQSQDFGQTSPVYLVAQTVKNIDNFNFEHYASLPSITNTSLSHHIPQNVVRTLSSSSTGNSPSSQSPVSEEDYHDVTGSKTTAASRRKAEAPAQTKKKSVSKPRRRKRDPNEPTKPVSAYALFFRDKQANIKGSKPDATFGEVSKIVAQMWDNLDPEKKNMYKKRTEEAKKEYLQQLAVYRASLLNSPETLYMQPSFVSRSPPAQMTSYNRNMYSNNNSQHHNGLKIHLQNIPPQMNTTRSPPRGSAQDECLQITSGSPNEGRQMYSRVMDSEMVKHNYLASNHMTNVWESQIPMDGDGLVAHCKDTYTNWIPGQQQTVPNPAKVLI</sequence>
<feature type="region of interest" description="Disordered" evidence="5">
    <location>
        <begin position="431"/>
        <end position="457"/>
    </location>
</feature>
<dbReference type="OrthoDB" id="10027956at2759"/>
<evidence type="ECO:0000256" key="4">
    <source>
        <dbReference type="PROSITE-ProRule" id="PRU00267"/>
    </source>
</evidence>
<dbReference type="GO" id="GO:0031490">
    <property type="term" value="F:chromatin DNA binding"/>
    <property type="evidence" value="ECO:0007669"/>
    <property type="project" value="TreeGrafter"/>
</dbReference>
<feature type="region of interest" description="Disordered" evidence="5">
    <location>
        <begin position="245"/>
        <end position="313"/>
    </location>
</feature>
<dbReference type="Pfam" id="PF00505">
    <property type="entry name" value="HMG_box"/>
    <property type="match status" value="1"/>
</dbReference>
<protein>
    <recommendedName>
        <fullName evidence="6">HMG box domain-containing protein</fullName>
    </recommendedName>
</protein>
<comment type="subcellular location">
    <subcellularLocation>
        <location evidence="1">Nucleus</location>
    </subcellularLocation>
</comment>
<feature type="region of interest" description="Disordered" evidence="5">
    <location>
        <begin position="85"/>
        <end position="133"/>
    </location>
</feature>
<evidence type="ECO:0000313" key="8">
    <source>
        <dbReference type="Proteomes" id="UP000186922"/>
    </source>
</evidence>
<keyword evidence="8" id="KW-1185">Reference proteome</keyword>
<dbReference type="STRING" id="947166.A0A1D1V515"/>
<dbReference type="SUPFAM" id="SSF47095">
    <property type="entry name" value="HMG-box"/>
    <property type="match status" value="1"/>
</dbReference>
<dbReference type="PANTHER" id="PTHR45781:SF1">
    <property type="entry name" value="HMG BOX DOMAIN-CONTAINING PROTEIN"/>
    <property type="match status" value="1"/>
</dbReference>
<dbReference type="PROSITE" id="PS50118">
    <property type="entry name" value="HMG_BOX_2"/>
    <property type="match status" value="1"/>
</dbReference>
<dbReference type="Proteomes" id="UP000186922">
    <property type="component" value="Unassembled WGS sequence"/>
</dbReference>
<dbReference type="CDD" id="cd21995">
    <property type="entry name" value="HMG-box_TOX-like"/>
    <property type="match status" value="1"/>
</dbReference>
<dbReference type="FunFam" id="1.10.30.10:FF:000005">
    <property type="entry name" value="TOX high mobility group box family member 3"/>
    <property type="match status" value="1"/>
</dbReference>
<evidence type="ECO:0000313" key="7">
    <source>
        <dbReference type="EMBL" id="GAU96791.1"/>
    </source>
</evidence>
<feature type="compositionally biased region" description="Low complexity" evidence="5">
    <location>
        <begin position="99"/>
        <end position="128"/>
    </location>
</feature>
<feature type="domain" description="HMG box" evidence="6">
    <location>
        <begin position="307"/>
        <end position="375"/>
    </location>
</feature>
<dbReference type="InterPro" id="IPR051365">
    <property type="entry name" value="TOX_HMG-box_domain"/>
</dbReference>
<evidence type="ECO:0000256" key="3">
    <source>
        <dbReference type="ARBA" id="ARBA00023242"/>
    </source>
</evidence>
<feature type="compositionally biased region" description="Basic residues" evidence="5">
    <location>
        <begin position="289"/>
        <end position="302"/>
    </location>
</feature>
<comment type="caution">
    <text evidence="7">The sequence shown here is derived from an EMBL/GenBank/DDBJ whole genome shotgun (WGS) entry which is preliminary data.</text>
</comment>
<dbReference type="SMART" id="SM00398">
    <property type="entry name" value="HMG"/>
    <property type="match status" value="1"/>
</dbReference>
<dbReference type="EMBL" id="BDGG01000003">
    <property type="protein sequence ID" value="GAU96791.1"/>
    <property type="molecule type" value="Genomic_DNA"/>
</dbReference>
<dbReference type="Gene3D" id="1.10.30.10">
    <property type="entry name" value="High mobility group box domain"/>
    <property type="match status" value="1"/>
</dbReference>
<gene>
    <name evidence="7" type="primary">RvY_08182</name>
    <name evidence="7" type="synonym">RvY_08182.1</name>
    <name evidence="7" type="ORF">RvY_08182-1</name>
</gene>
<dbReference type="GO" id="GO:0006357">
    <property type="term" value="P:regulation of transcription by RNA polymerase II"/>
    <property type="evidence" value="ECO:0007669"/>
    <property type="project" value="TreeGrafter"/>
</dbReference>
<evidence type="ECO:0000256" key="1">
    <source>
        <dbReference type="ARBA" id="ARBA00004123"/>
    </source>
</evidence>
<keyword evidence="3 4" id="KW-0539">Nucleus</keyword>
<dbReference type="PANTHER" id="PTHR45781">
    <property type="entry name" value="AGAP000281-PA"/>
    <property type="match status" value="1"/>
</dbReference>